<reference evidence="1" key="1">
    <citation type="journal article" date="2014" name="Front. Microbiol.">
        <title>High frequency of phylogenetically diverse reductive dehalogenase-homologous genes in deep subseafloor sedimentary metagenomes.</title>
        <authorList>
            <person name="Kawai M."/>
            <person name="Futagami T."/>
            <person name="Toyoda A."/>
            <person name="Takaki Y."/>
            <person name="Nishi S."/>
            <person name="Hori S."/>
            <person name="Arai W."/>
            <person name="Tsubouchi T."/>
            <person name="Morono Y."/>
            <person name="Uchiyama I."/>
            <person name="Ito T."/>
            <person name="Fujiyama A."/>
            <person name="Inagaki F."/>
            <person name="Takami H."/>
        </authorList>
    </citation>
    <scope>NUCLEOTIDE SEQUENCE</scope>
    <source>
        <strain evidence="1">Expedition CK06-06</strain>
    </source>
</reference>
<feature type="non-terminal residue" evidence="1">
    <location>
        <position position="41"/>
    </location>
</feature>
<comment type="caution">
    <text evidence="1">The sequence shown here is derived from an EMBL/GenBank/DDBJ whole genome shotgun (WGS) entry which is preliminary data.</text>
</comment>
<evidence type="ECO:0000313" key="1">
    <source>
        <dbReference type="EMBL" id="GAG86524.1"/>
    </source>
</evidence>
<protein>
    <submittedName>
        <fullName evidence="1">Uncharacterized protein</fullName>
    </submittedName>
</protein>
<accession>X1AUD9</accession>
<gene>
    <name evidence="1" type="ORF">S01H4_34313</name>
</gene>
<proteinExistence type="predicted"/>
<organism evidence="1">
    <name type="scientific">marine sediment metagenome</name>
    <dbReference type="NCBI Taxonomy" id="412755"/>
    <lineage>
        <taxon>unclassified sequences</taxon>
        <taxon>metagenomes</taxon>
        <taxon>ecological metagenomes</taxon>
    </lineage>
</organism>
<dbReference type="AlphaFoldDB" id="X1AUD9"/>
<dbReference type="EMBL" id="BART01018147">
    <property type="protein sequence ID" value="GAG86524.1"/>
    <property type="molecule type" value="Genomic_DNA"/>
</dbReference>
<sequence length="41" mass="5035">MRDIEDFRTNIDAVIEIEKKRFKDPQNAKKVLEFDILWRNV</sequence>
<name>X1AUD9_9ZZZZ</name>